<dbReference type="AlphaFoldDB" id="A0A9N9FME4"/>
<name>A0A9N9FME4_9GLOM</name>
<evidence type="ECO:0000313" key="1">
    <source>
        <dbReference type="EMBL" id="CAG8544338.1"/>
    </source>
</evidence>
<keyword evidence="2" id="KW-1185">Reference proteome</keyword>
<dbReference type="EMBL" id="CAJVQA010002349">
    <property type="protein sequence ID" value="CAG8544338.1"/>
    <property type="molecule type" value="Genomic_DNA"/>
</dbReference>
<protein>
    <submittedName>
        <fullName evidence="1">1437_t:CDS:1</fullName>
    </submittedName>
</protein>
<sequence>MHLTSTKVSKLSSLKESSKEVKVVAMLRAFANTSTPLNLILLSLKFKEVKVTFLQRALAK</sequence>
<organism evidence="1 2">
    <name type="scientific">Cetraspora pellucida</name>
    <dbReference type="NCBI Taxonomy" id="1433469"/>
    <lineage>
        <taxon>Eukaryota</taxon>
        <taxon>Fungi</taxon>
        <taxon>Fungi incertae sedis</taxon>
        <taxon>Mucoromycota</taxon>
        <taxon>Glomeromycotina</taxon>
        <taxon>Glomeromycetes</taxon>
        <taxon>Diversisporales</taxon>
        <taxon>Gigasporaceae</taxon>
        <taxon>Cetraspora</taxon>
    </lineage>
</organism>
<reference evidence="1" key="1">
    <citation type="submission" date="2021-06" db="EMBL/GenBank/DDBJ databases">
        <authorList>
            <person name="Kallberg Y."/>
            <person name="Tangrot J."/>
            <person name="Rosling A."/>
        </authorList>
    </citation>
    <scope>NUCLEOTIDE SEQUENCE</scope>
    <source>
        <strain evidence="1">FL966</strain>
    </source>
</reference>
<proteinExistence type="predicted"/>
<evidence type="ECO:0000313" key="2">
    <source>
        <dbReference type="Proteomes" id="UP000789759"/>
    </source>
</evidence>
<comment type="caution">
    <text evidence="1">The sequence shown here is derived from an EMBL/GenBank/DDBJ whole genome shotgun (WGS) entry which is preliminary data.</text>
</comment>
<gene>
    <name evidence="1" type="ORF">CPELLU_LOCUS4445</name>
</gene>
<accession>A0A9N9FME4</accession>
<dbReference type="Proteomes" id="UP000789759">
    <property type="component" value="Unassembled WGS sequence"/>
</dbReference>